<evidence type="ECO:0000313" key="2">
    <source>
        <dbReference type="Proteomes" id="UP000299102"/>
    </source>
</evidence>
<evidence type="ECO:0000313" key="1">
    <source>
        <dbReference type="EMBL" id="GBP18394.1"/>
    </source>
</evidence>
<keyword evidence="2" id="KW-1185">Reference proteome</keyword>
<dbReference type="EMBL" id="BGZK01000096">
    <property type="protein sequence ID" value="GBP18394.1"/>
    <property type="molecule type" value="Genomic_DNA"/>
</dbReference>
<dbReference type="AlphaFoldDB" id="A0A4C1TWY8"/>
<reference evidence="1 2" key="1">
    <citation type="journal article" date="2019" name="Commun. Biol.">
        <title>The bagworm genome reveals a unique fibroin gene that provides high tensile strength.</title>
        <authorList>
            <person name="Kono N."/>
            <person name="Nakamura H."/>
            <person name="Ohtoshi R."/>
            <person name="Tomita M."/>
            <person name="Numata K."/>
            <person name="Arakawa K."/>
        </authorList>
    </citation>
    <scope>NUCLEOTIDE SEQUENCE [LARGE SCALE GENOMIC DNA]</scope>
</reference>
<sequence length="123" mass="13106">MQGAAGRCSGAARAGARVRAALIAIRNGTARSIIYTERVQLDSVAEWAVIVKLPFLAFREDVDLLGGSLEGACAARREVDLALSDIGRADFELRFIFPPSRLDLSHGGAMSGLREHIAAACRP</sequence>
<dbReference type="Proteomes" id="UP000299102">
    <property type="component" value="Unassembled WGS sequence"/>
</dbReference>
<protein>
    <submittedName>
        <fullName evidence="1">Uncharacterized protein</fullName>
    </submittedName>
</protein>
<accession>A0A4C1TWY8</accession>
<proteinExistence type="predicted"/>
<gene>
    <name evidence="1" type="ORF">EVAR_14787_1</name>
</gene>
<name>A0A4C1TWY8_EUMVA</name>
<comment type="caution">
    <text evidence="1">The sequence shown here is derived from an EMBL/GenBank/DDBJ whole genome shotgun (WGS) entry which is preliminary data.</text>
</comment>
<organism evidence="1 2">
    <name type="scientific">Eumeta variegata</name>
    <name type="common">Bagworm moth</name>
    <name type="synonym">Eumeta japonica</name>
    <dbReference type="NCBI Taxonomy" id="151549"/>
    <lineage>
        <taxon>Eukaryota</taxon>
        <taxon>Metazoa</taxon>
        <taxon>Ecdysozoa</taxon>
        <taxon>Arthropoda</taxon>
        <taxon>Hexapoda</taxon>
        <taxon>Insecta</taxon>
        <taxon>Pterygota</taxon>
        <taxon>Neoptera</taxon>
        <taxon>Endopterygota</taxon>
        <taxon>Lepidoptera</taxon>
        <taxon>Glossata</taxon>
        <taxon>Ditrysia</taxon>
        <taxon>Tineoidea</taxon>
        <taxon>Psychidae</taxon>
        <taxon>Oiketicinae</taxon>
        <taxon>Eumeta</taxon>
    </lineage>
</organism>